<dbReference type="PANTHER" id="PTHR17920">
    <property type="entry name" value="TRANSMEMBRANE AND COILED-COIL DOMAIN-CONTAINING PROTEIN 4 TMCO4"/>
    <property type="match status" value="1"/>
</dbReference>
<evidence type="ECO:0000313" key="8">
    <source>
        <dbReference type="EMBL" id="WOL10070.1"/>
    </source>
</evidence>
<evidence type="ECO:0000256" key="5">
    <source>
        <dbReference type="ARBA" id="ARBA00023136"/>
    </source>
</evidence>
<evidence type="ECO:0000256" key="3">
    <source>
        <dbReference type="ARBA" id="ARBA00022692"/>
    </source>
</evidence>
<evidence type="ECO:0000256" key="1">
    <source>
        <dbReference type="ARBA" id="ARBA00004141"/>
    </source>
</evidence>
<dbReference type="SUPFAM" id="SSF53474">
    <property type="entry name" value="alpha/beta-Hydrolases"/>
    <property type="match status" value="1"/>
</dbReference>
<dbReference type="AlphaFoldDB" id="A0AAQ3KLE2"/>
<dbReference type="Gene3D" id="3.40.50.1820">
    <property type="entry name" value="alpha/beta hydrolase"/>
    <property type="match status" value="1"/>
</dbReference>
<sequence>MPASMLSQTQRYAAGALLALALRQAQIQQTRPLGSDDPDADSRDRCSSASGTSSGSESDDPELWTHESRCLLRPVFRFLDIDHKAWPALEETAASSEAKHHIGAYLRIIVEEDSESSSEKHELELALTKAVDAMSMSLEAASSSNTSQEKHNSHDQENHDKADLDTPYESSDRTSKSCETLERRNLKVPFNMEDLHNELDNPCSEASIIGDSPFYRQRRVVLLYEILSACVADTPQEDIKTSKLRKGYDARHRVAVRLLATWLNVEWIKVEAMEIMVACSAMAAAKEEKQSQESESTKSKWTKWKRGGMIGAAALTGGALMAISGGLAAPAIAAGFSALAPTLGTLVPVIGASGFAAIASAAGSVAGSVAVAASFGAAGAGLTGSKMARRTGGVEEFEFKHIGENHNQGRLAVGIFISGFVFEEEDFLRPWEGQQDNLERYALQWESKNLISLSTAIQDWLTSRLAMGLMKQGAMMTVLSSLIAALAWPATLIAATDFIDSKWSIAIDRSDKAGKLLAEVLLKGLQGNRPVTLIGFSLGARVIYKCLQTLAISGDNEGLIERVVILGAPISVKDEQWDIARKIVSGRFINVYSTNDWILGVAFRASLFSQGLAGIQPIDTPGIENIDATDYIDGHSSYLWSVQRILEQLELDTYYPVFIHRPVDPDEQKIKTQGD</sequence>
<keyword evidence="5 7" id="KW-0472">Membrane</keyword>
<feature type="region of interest" description="Disordered" evidence="6">
    <location>
        <begin position="139"/>
        <end position="178"/>
    </location>
</feature>
<feature type="region of interest" description="Disordered" evidence="6">
    <location>
        <begin position="28"/>
        <end position="63"/>
    </location>
</feature>
<dbReference type="EMBL" id="CP136895">
    <property type="protein sequence ID" value="WOL10070.1"/>
    <property type="molecule type" value="Genomic_DNA"/>
</dbReference>
<reference evidence="8 9" key="1">
    <citation type="submission" date="2023-10" db="EMBL/GenBank/DDBJ databases">
        <title>Chromosome-scale genome assembly provides insights into flower coloration mechanisms of Canna indica.</title>
        <authorList>
            <person name="Li C."/>
        </authorList>
    </citation>
    <scope>NUCLEOTIDE SEQUENCE [LARGE SCALE GENOMIC DNA]</scope>
    <source>
        <tissue evidence="8">Flower</tissue>
    </source>
</reference>
<feature type="compositionally biased region" description="Basic and acidic residues" evidence="6">
    <location>
        <begin position="148"/>
        <end position="178"/>
    </location>
</feature>
<proteinExistence type="inferred from homology"/>
<comment type="similarity">
    <text evidence="2">Belongs to the TMCO4 family.</text>
</comment>
<feature type="compositionally biased region" description="Low complexity" evidence="6">
    <location>
        <begin position="47"/>
        <end position="56"/>
    </location>
</feature>
<feature type="transmembrane region" description="Helical" evidence="7">
    <location>
        <begin position="474"/>
        <end position="495"/>
    </location>
</feature>
<evidence type="ECO:0000256" key="6">
    <source>
        <dbReference type="SAM" id="MobiDB-lite"/>
    </source>
</evidence>
<evidence type="ECO:0000256" key="4">
    <source>
        <dbReference type="ARBA" id="ARBA00022989"/>
    </source>
</evidence>
<dbReference type="Pfam" id="PF05277">
    <property type="entry name" value="DUF726"/>
    <property type="match status" value="1"/>
</dbReference>
<dbReference type="Proteomes" id="UP001327560">
    <property type="component" value="Chromosome 6"/>
</dbReference>
<accession>A0AAQ3KLE2</accession>
<name>A0AAQ3KLE2_9LILI</name>
<dbReference type="GO" id="GO:0016020">
    <property type="term" value="C:membrane"/>
    <property type="evidence" value="ECO:0007669"/>
    <property type="project" value="UniProtKB-SubCell"/>
</dbReference>
<comment type="subcellular location">
    <subcellularLocation>
        <location evidence="1">Membrane</location>
        <topology evidence="1">Multi-pass membrane protein</topology>
    </subcellularLocation>
</comment>
<dbReference type="InterPro" id="IPR007941">
    <property type="entry name" value="DUF726"/>
</dbReference>
<keyword evidence="9" id="KW-1185">Reference proteome</keyword>
<gene>
    <name evidence="8" type="ORF">Cni_G18824</name>
</gene>
<organism evidence="8 9">
    <name type="scientific">Canna indica</name>
    <name type="common">Indian-shot</name>
    <dbReference type="NCBI Taxonomy" id="4628"/>
    <lineage>
        <taxon>Eukaryota</taxon>
        <taxon>Viridiplantae</taxon>
        <taxon>Streptophyta</taxon>
        <taxon>Embryophyta</taxon>
        <taxon>Tracheophyta</taxon>
        <taxon>Spermatophyta</taxon>
        <taxon>Magnoliopsida</taxon>
        <taxon>Liliopsida</taxon>
        <taxon>Zingiberales</taxon>
        <taxon>Cannaceae</taxon>
        <taxon>Canna</taxon>
    </lineage>
</organism>
<evidence type="ECO:0000256" key="2">
    <source>
        <dbReference type="ARBA" id="ARBA00009824"/>
    </source>
</evidence>
<feature type="transmembrane region" description="Helical" evidence="7">
    <location>
        <begin position="306"/>
        <end position="329"/>
    </location>
</feature>
<dbReference type="PANTHER" id="PTHR17920:SF3">
    <property type="entry name" value="TRANSMEMBRANE AND COILED-COIL DOMAIN-CONTAINING PROTEIN 4"/>
    <property type="match status" value="1"/>
</dbReference>
<evidence type="ECO:0000313" key="9">
    <source>
        <dbReference type="Proteomes" id="UP001327560"/>
    </source>
</evidence>
<feature type="transmembrane region" description="Helical" evidence="7">
    <location>
        <begin position="349"/>
        <end position="382"/>
    </location>
</feature>
<keyword evidence="4 7" id="KW-1133">Transmembrane helix</keyword>
<protein>
    <submittedName>
        <fullName evidence="8">Transmembrane and coiled-coil domain-containing protein 4 isoform X1</fullName>
    </submittedName>
</protein>
<evidence type="ECO:0000256" key="7">
    <source>
        <dbReference type="SAM" id="Phobius"/>
    </source>
</evidence>
<dbReference type="InterPro" id="IPR029058">
    <property type="entry name" value="AB_hydrolase_fold"/>
</dbReference>
<keyword evidence="3 7" id="KW-0812">Transmembrane</keyword>